<feature type="compositionally biased region" description="Basic and acidic residues" evidence="11">
    <location>
        <begin position="27"/>
        <end position="39"/>
    </location>
</feature>
<dbReference type="InterPro" id="IPR036390">
    <property type="entry name" value="WH_DNA-bd_sf"/>
</dbReference>
<keyword evidence="6 9" id="KW-0645">Protease</keyword>
<evidence type="ECO:0000256" key="1">
    <source>
        <dbReference type="ARBA" id="ARBA00000294"/>
    </source>
</evidence>
<comment type="catalytic activity">
    <reaction evidence="1 9 10">
        <text>Release of N-terminal amino acids, preferentially methionine, from peptides and arylamides.</text>
        <dbReference type="EC" id="3.4.11.18"/>
    </reaction>
</comment>
<comment type="subcellular location">
    <subcellularLocation>
        <location evidence="9">Cytoplasm</location>
    </subcellularLocation>
</comment>
<dbReference type="InterPro" id="IPR050247">
    <property type="entry name" value="Met_Aminopeptidase_Type2"/>
</dbReference>
<comment type="similarity">
    <text evidence="9">Belongs to the peptidase M24A family. Methionine aminopeptidase eukaryotic type 2 subfamily.</text>
</comment>
<keyword evidence="14" id="KW-1185">Reference proteome</keyword>
<dbReference type="GO" id="GO:0070006">
    <property type="term" value="F:metalloaminopeptidase activity"/>
    <property type="evidence" value="ECO:0007669"/>
    <property type="project" value="UniProtKB-UniRule"/>
</dbReference>
<dbReference type="NCBIfam" id="TIGR00501">
    <property type="entry name" value="met_pdase_II"/>
    <property type="match status" value="1"/>
</dbReference>
<dbReference type="Proteomes" id="UP001362899">
    <property type="component" value="Unassembled WGS sequence"/>
</dbReference>
<dbReference type="AlphaFoldDB" id="A0AAV5RRT6"/>
<dbReference type="SUPFAM" id="SSF46785">
    <property type="entry name" value="Winged helix' DNA-binding domain"/>
    <property type="match status" value="1"/>
</dbReference>
<dbReference type="Pfam" id="PF00557">
    <property type="entry name" value="Peptidase_M24"/>
    <property type="match status" value="1"/>
</dbReference>
<dbReference type="EC" id="3.4.11.18" evidence="9"/>
<proteinExistence type="inferred from homology"/>
<feature type="region of interest" description="Disordered" evidence="11">
    <location>
        <begin position="1"/>
        <end position="95"/>
    </location>
</feature>
<dbReference type="PANTHER" id="PTHR45777">
    <property type="entry name" value="METHIONINE AMINOPEPTIDASE 2"/>
    <property type="match status" value="1"/>
</dbReference>
<gene>
    <name evidence="9" type="primary">MAP2</name>
    <name evidence="13" type="ORF">DASB73_042170</name>
</gene>
<sequence length="432" mass="47861">MAESFPESEANAEKMSSPSSAVLEDSNVDKLADEVKEMNVDGNNTEADPEGGEKKKKKKKKSKKKKKQTEPPTVGLSKLFPSLKYPEGEIQPLNTNLKRTTDEEKRAIERDSSEHFNFVNDLRKGAEIHRQVRQYAQKTIKPGMSMTEIAELIEGSVQKLAEGTTWKEAGTGFPTGLSLNDCAAHWTPNAGDKTVLKYEDVMKVDFGVQVNGRIIDSAFTHTFDPVYDPLVAAVRAATNTGVREAGIDVRVCDVGAAVQETMESYELPLNGKTYPIKCIRNLNGHNIAPYVIHGGKSVPIVDNGDQTKMEEGEVFAIETFCSTGRGYVVNQGEVSHYALNPDYSTAGLRTPGAKNLLKKIKETFGTLPFCRRYLDQIGEEKYLFNLNTLVRNDIVQDYPPLMDTPGSLTAQFEHTLVLRPTCKEVLSRGEDY</sequence>
<evidence type="ECO:0000256" key="5">
    <source>
        <dbReference type="ARBA" id="ARBA00022490"/>
    </source>
</evidence>
<keyword evidence="4 9" id="KW-0031">Aminopeptidase</keyword>
<accession>A0AAV5RRT6</accession>
<comment type="caution">
    <text evidence="13">The sequence shown here is derived from an EMBL/GenBank/DDBJ whole genome shotgun (WGS) entry which is preliminary data.</text>
</comment>
<dbReference type="PROSITE" id="PS01202">
    <property type="entry name" value="MAP_2"/>
    <property type="match status" value="1"/>
</dbReference>
<feature type="binding site" evidence="9">
    <location>
        <position position="285"/>
    </location>
    <ligand>
        <name>a divalent metal cation</name>
        <dbReference type="ChEBI" id="CHEBI:60240"/>
        <label>2</label>
        <note>catalytic</note>
    </ligand>
</feature>
<evidence type="ECO:0000256" key="7">
    <source>
        <dbReference type="ARBA" id="ARBA00022723"/>
    </source>
</evidence>
<evidence type="ECO:0000256" key="2">
    <source>
        <dbReference type="ARBA" id="ARBA00001936"/>
    </source>
</evidence>
<feature type="compositionally biased region" description="Basic residues" evidence="11">
    <location>
        <begin position="54"/>
        <end position="67"/>
    </location>
</feature>
<feature type="binding site" evidence="9">
    <location>
        <position position="216"/>
    </location>
    <ligand>
        <name>a divalent metal cation</name>
        <dbReference type="ChEBI" id="CHEBI:60240"/>
        <label>2</label>
        <note>catalytic</note>
    </ligand>
</feature>
<evidence type="ECO:0000256" key="4">
    <source>
        <dbReference type="ARBA" id="ARBA00022438"/>
    </source>
</evidence>
<evidence type="ECO:0000259" key="12">
    <source>
        <dbReference type="Pfam" id="PF00557"/>
    </source>
</evidence>
<dbReference type="GO" id="GO:0005737">
    <property type="term" value="C:cytoplasm"/>
    <property type="evidence" value="ECO:0007669"/>
    <property type="project" value="UniProtKB-SubCell"/>
</dbReference>
<dbReference type="InterPro" id="IPR002468">
    <property type="entry name" value="Pept_M24A_MAP2"/>
</dbReference>
<name>A0AAV5RRT6_STABA</name>
<feature type="binding site" evidence="9">
    <location>
        <position position="205"/>
    </location>
    <ligand>
        <name>a divalent metal cation</name>
        <dbReference type="ChEBI" id="CHEBI:60240"/>
        <label>1</label>
    </ligand>
</feature>
<evidence type="ECO:0000256" key="9">
    <source>
        <dbReference type="HAMAP-Rule" id="MF_03175"/>
    </source>
</evidence>
<feature type="binding site" evidence="9">
    <location>
        <position position="185"/>
    </location>
    <ligand>
        <name>substrate</name>
    </ligand>
</feature>
<evidence type="ECO:0000256" key="3">
    <source>
        <dbReference type="ARBA" id="ARBA00001954"/>
    </source>
</evidence>
<evidence type="ECO:0000313" key="13">
    <source>
        <dbReference type="EMBL" id="GMM53254.1"/>
    </source>
</evidence>
<keyword evidence="8 9" id="KW-0378">Hydrolase</keyword>
<dbReference type="Gene3D" id="3.90.230.10">
    <property type="entry name" value="Creatinase/methionine aminopeptidase superfamily"/>
    <property type="match status" value="1"/>
</dbReference>
<evidence type="ECO:0000256" key="8">
    <source>
        <dbReference type="ARBA" id="ARBA00022801"/>
    </source>
</evidence>
<dbReference type="PANTHER" id="PTHR45777:SF2">
    <property type="entry name" value="METHIONINE AMINOPEPTIDASE 2"/>
    <property type="match status" value="1"/>
</dbReference>
<dbReference type="PRINTS" id="PR00599">
    <property type="entry name" value="MAPEPTIDASE"/>
</dbReference>
<evidence type="ECO:0000256" key="10">
    <source>
        <dbReference type="RuleBase" id="RU003653"/>
    </source>
</evidence>
<feature type="binding site" evidence="9">
    <location>
        <position position="318"/>
    </location>
    <ligand>
        <name>a divalent metal cation</name>
        <dbReference type="ChEBI" id="CHEBI:60240"/>
        <label>2</label>
        <note>catalytic</note>
    </ligand>
</feature>
<feature type="binding site" evidence="9">
    <location>
        <position position="413"/>
    </location>
    <ligand>
        <name>a divalent metal cation</name>
        <dbReference type="ChEBI" id="CHEBI:60240"/>
        <label>1</label>
    </ligand>
</feature>
<organism evidence="13 14">
    <name type="scientific">Starmerella bacillaris</name>
    <name type="common">Yeast</name>
    <name type="synonym">Candida zemplinina</name>
    <dbReference type="NCBI Taxonomy" id="1247836"/>
    <lineage>
        <taxon>Eukaryota</taxon>
        <taxon>Fungi</taxon>
        <taxon>Dikarya</taxon>
        <taxon>Ascomycota</taxon>
        <taxon>Saccharomycotina</taxon>
        <taxon>Dipodascomycetes</taxon>
        <taxon>Dipodascales</taxon>
        <taxon>Trichomonascaceae</taxon>
        <taxon>Starmerella</taxon>
    </lineage>
</organism>
<dbReference type="EMBL" id="BTGC01000008">
    <property type="protein sequence ID" value="GMM53254.1"/>
    <property type="molecule type" value="Genomic_DNA"/>
</dbReference>
<dbReference type="Gene3D" id="1.10.10.10">
    <property type="entry name" value="Winged helix-like DNA-binding domain superfamily/Winged helix DNA-binding domain"/>
    <property type="match status" value="1"/>
</dbReference>
<dbReference type="GO" id="GO:0046872">
    <property type="term" value="F:metal ion binding"/>
    <property type="evidence" value="ECO:0007669"/>
    <property type="project" value="UniProtKB-UniRule"/>
</dbReference>
<dbReference type="CDD" id="cd01088">
    <property type="entry name" value="MetAP2"/>
    <property type="match status" value="1"/>
</dbReference>
<feature type="binding site" evidence="9">
    <location>
        <position position="216"/>
    </location>
    <ligand>
        <name>a divalent metal cation</name>
        <dbReference type="ChEBI" id="CHEBI:60240"/>
        <label>1</label>
    </ligand>
</feature>
<comment type="cofactor">
    <cofactor evidence="3">
        <name>Fe(2+)</name>
        <dbReference type="ChEBI" id="CHEBI:29033"/>
    </cofactor>
</comment>
<comment type="cofactor">
    <cofactor evidence="9">
        <name>Co(2+)</name>
        <dbReference type="ChEBI" id="CHEBI:48828"/>
    </cofactor>
    <cofactor evidence="9">
        <name>Zn(2+)</name>
        <dbReference type="ChEBI" id="CHEBI:29105"/>
    </cofactor>
    <cofactor evidence="9">
        <name>Mn(2+)</name>
        <dbReference type="ChEBI" id="CHEBI:29035"/>
    </cofactor>
    <cofactor evidence="9">
        <name>Fe(2+)</name>
        <dbReference type="ChEBI" id="CHEBI:29033"/>
    </cofactor>
    <text evidence="9">Binds 2 divalent metal cations per subunit. Has a high-affinity and a low affinity metal-binding site. The true nature of the physiological cofactor is under debate. The enzyme is active with cobalt, zinc, manganese or divalent iron ions. Most likely, methionine aminopeptidases function as mononuclear Fe(2+)-metalloproteases under physiological conditions, and the catalytically relevant metal-binding site has been assigned to the histidine-containing high-affinity site.</text>
</comment>
<comment type="function">
    <text evidence="9 10">Cotranslationally removes the N-terminal methionine from nascent proteins. The N-terminal methionine is often cleaved when the second residue in the primary sequence is small and uncharged (Met-Ala-, Cys, Gly, Pro, Ser, Thr, or Val).</text>
</comment>
<protein>
    <recommendedName>
        <fullName evidence="9">Methionine aminopeptidase 2</fullName>
        <shortName evidence="9">MAP 2</shortName>
        <shortName evidence="9">MetAP 2</shortName>
        <ecNumber evidence="9">3.4.11.18</ecNumber>
    </recommendedName>
    <alternativeName>
        <fullName evidence="9">Peptidase M</fullName>
    </alternativeName>
</protein>
<keyword evidence="5 9" id="KW-0963">Cytoplasm</keyword>
<feature type="binding site" evidence="9">
    <location>
        <position position="413"/>
    </location>
    <ligand>
        <name>a divalent metal cation</name>
        <dbReference type="ChEBI" id="CHEBI:60240"/>
        <label>2</label>
        <note>catalytic</note>
    </ligand>
</feature>
<dbReference type="GO" id="GO:0004239">
    <property type="term" value="F:initiator methionyl aminopeptidase activity"/>
    <property type="evidence" value="ECO:0007669"/>
    <property type="project" value="UniProtKB-UniRule"/>
</dbReference>
<evidence type="ECO:0000256" key="6">
    <source>
        <dbReference type="ARBA" id="ARBA00022670"/>
    </source>
</evidence>
<dbReference type="GO" id="GO:0006508">
    <property type="term" value="P:proteolysis"/>
    <property type="evidence" value="ECO:0007669"/>
    <property type="project" value="UniProtKB-KW"/>
</dbReference>
<feature type="domain" description="Peptidase M24" evidence="12">
    <location>
        <begin position="122"/>
        <end position="322"/>
    </location>
</feature>
<dbReference type="SUPFAM" id="SSF55920">
    <property type="entry name" value="Creatinase/aminopeptidase"/>
    <property type="match status" value="1"/>
</dbReference>
<comment type="cofactor">
    <cofactor evidence="2">
        <name>Mn(2+)</name>
        <dbReference type="ChEBI" id="CHEBI:29035"/>
    </cofactor>
</comment>
<evidence type="ECO:0000313" key="14">
    <source>
        <dbReference type="Proteomes" id="UP001362899"/>
    </source>
</evidence>
<dbReference type="HAMAP" id="MF_03175">
    <property type="entry name" value="MetAP_2_euk"/>
    <property type="match status" value="1"/>
</dbReference>
<dbReference type="InterPro" id="IPR036388">
    <property type="entry name" value="WH-like_DNA-bd_sf"/>
</dbReference>
<feature type="binding site" evidence="9">
    <location>
        <position position="293"/>
    </location>
    <ligand>
        <name>substrate</name>
    </ligand>
</feature>
<dbReference type="InterPro" id="IPR000994">
    <property type="entry name" value="Pept_M24"/>
</dbReference>
<reference evidence="13 14" key="1">
    <citation type="journal article" date="2023" name="Elife">
        <title>Identification of key yeast species and microbe-microbe interactions impacting larval growth of Drosophila in the wild.</title>
        <authorList>
            <person name="Mure A."/>
            <person name="Sugiura Y."/>
            <person name="Maeda R."/>
            <person name="Honda K."/>
            <person name="Sakurai N."/>
            <person name="Takahashi Y."/>
            <person name="Watada M."/>
            <person name="Katoh T."/>
            <person name="Gotoh A."/>
            <person name="Gotoh Y."/>
            <person name="Taniguchi I."/>
            <person name="Nakamura K."/>
            <person name="Hayashi T."/>
            <person name="Katayama T."/>
            <person name="Uemura T."/>
            <person name="Hattori Y."/>
        </authorList>
    </citation>
    <scope>NUCLEOTIDE SEQUENCE [LARGE SCALE GENOMIC DNA]</scope>
    <source>
        <strain evidence="13 14">SB-73</strain>
    </source>
</reference>
<dbReference type="InterPro" id="IPR036005">
    <property type="entry name" value="Creatinase/aminopeptidase-like"/>
</dbReference>
<dbReference type="InterPro" id="IPR001714">
    <property type="entry name" value="Pept_M24_MAP"/>
</dbReference>
<evidence type="ECO:0000256" key="11">
    <source>
        <dbReference type="SAM" id="MobiDB-lite"/>
    </source>
</evidence>
<keyword evidence="7 9" id="KW-0479">Metal-binding</keyword>
<dbReference type="InterPro" id="IPR018349">
    <property type="entry name" value="Pept_M24A_MAP2_BS"/>
</dbReference>